<dbReference type="Proteomes" id="UP000439903">
    <property type="component" value="Unassembled WGS sequence"/>
</dbReference>
<reference evidence="2 3" key="1">
    <citation type="journal article" date="2019" name="Environ. Microbiol.">
        <title>At the nexus of three kingdoms: the genome of the mycorrhizal fungus Gigaspora margarita provides insights into plant, endobacterial and fungal interactions.</title>
        <authorList>
            <person name="Venice F."/>
            <person name="Ghignone S."/>
            <person name="Salvioli di Fossalunga A."/>
            <person name="Amselem J."/>
            <person name="Novero M."/>
            <person name="Xianan X."/>
            <person name="Sedzielewska Toro K."/>
            <person name="Morin E."/>
            <person name="Lipzen A."/>
            <person name="Grigoriev I.V."/>
            <person name="Henrissat B."/>
            <person name="Martin F.M."/>
            <person name="Bonfante P."/>
        </authorList>
    </citation>
    <scope>NUCLEOTIDE SEQUENCE [LARGE SCALE GENOMIC DNA]</scope>
    <source>
        <strain evidence="2 3">BEG34</strain>
    </source>
</reference>
<evidence type="ECO:0000313" key="2">
    <source>
        <dbReference type="EMBL" id="KAF0452023.1"/>
    </source>
</evidence>
<feature type="compositionally biased region" description="Basic and acidic residues" evidence="1">
    <location>
        <begin position="45"/>
        <end position="73"/>
    </location>
</feature>
<protein>
    <submittedName>
        <fullName evidence="2">Uncharacterized protein</fullName>
    </submittedName>
</protein>
<gene>
    <name evidence="2" type="ORF">F8M41_001959</name>
</gene>
<feature type="compositionally biased region" description="Basic residues" evidence="1">
    <location>
        <begin position="10"/>
        <end position="21"/>
    </location>
</feature>
<accession>A0A8H3XG26</accession>
<name>A0A8H3XG26_GIGMA</name>
<dbReference type="EMBL" id="WTPW01001163">
    <property type="protein sequence ID" value="KAF0452023.1"/>
    <property type="molecule type" value="Genomic_DNA"/>
</dbReference>
<evidence type="ECO:0000313" key="3">
    <source>
        <dbReference type="Proteomes" id="UP000439903"/>
    </source>
</evidence>
<evidence type="ECO:0000256" key="1">
    <source>
        <dbReference type="SAM" id="MobiDB-lite"/>
    </source>
</evidence>
<feature type="region of interest" description="Disordered" evidence="1">
    <location>
        <begin position="1"/>
        <end position="73"/>
    </location>
</feature>
<sequence>MRNNPDYKYRPRKPHEKKRNTKRDTCLTPNKRIILSQNNQSITKPELEPKSESKDKPEQSKENNDIKDKNDIEQEFIENKSDNEVINLETLIITIGIPTEYDIMYLFFN</sequence>
<proteinExistence type="predicted"/>
<organism evidence="2 3">
    <name type="scientific">Gigaspora margarita</name>
    <dbReference type="NCBI Taxonomy" id="4874"/>
    <lineage>
        <taxon>Eukaryota</taxon>
        <taxon>Fungi</taxon>
        <taxon>Fungi incertae sedis</taxon>
        <taxon>Mucoromycota</taxon>
        <taxon>Glomeromycotina</taxon>
        <taxon>Glomeromycetes</taxon>
        <taxon>Diversisporales</taxon>
        <taxon>Gigasporaceae</taxon>
        <taxon>Gigaspora</taxon>
    </lineage>
</organism>
<dbReference type="AlphaFoldDB" id="A0A8H3XG26"/>
<keyword evidence="3" id="KW-1185">Reference proteome</keyword>
<comment type="caution">
    <text evidence="2">The sequence shown here is derived from an EMBL/GenBank/DDBJ whole genome shotgun (WGS) entry which is preliminary data.</text>
</comment>